<dbReference type="InterPro" id="IPR015424">
    <property type="entry name" value="PyrdxlP-dep_Trfase"/>
</dbReference>
<dbReference type="InterPro" id="IPR010107">
    <property type="entry name" value="Glutamate_decarboxylase"/>
</dbReference>
<proteinExistence type="inferred from homology"/>
<name>A0A8E2DZQ8_9PEZI</name>
<dbReference type="AlphaFoldDB" id="A0A8E2DZQ8"/>
<organism evidence="2 3">
    <name type="scientific">Lepidopterella palustris CBS 459.81</name>
    <dbReference type="NCBI Taxonomy" id="1314670"/>
    <lineage>
        <taxon>Eukaryota</taxon>
        <taxon>Fungi</taxon>
        <taxon>Dikarya</taxon>
        <taxon>Ascomycota</taxon>
        <taxon>Pezizomycotina</taxon>
        <taxon>Dothideomycetes</taxon>
        <taxon>Pleosporomycetidae</taxon>
        <taxon>Mytilinidiales</taxon>
        <taxon>Argynnaceae</taxon>
        <taxon>Lepidopterella</taxon>
    </lineage>
</organism>
<dbReference type="Gene3D" id="3.40.640.10">
    <property type="entry name" value="Type I PLP-dependent aspartate aminotransferase-like (Major domain)"/>
    <property type="match status" value="1"/>
</dbReference>
<protein>
    <submittedName>
        <fullName evidence="2">Uncharacterized protein</fullName>
    </submittedName>
</protein>
<dbReference type="InterPro" id="IPR015421">
    <property type="entry name" value="PyrdxlP-dep_Trfase_major"/>
</dbReference>
<dbReference type="GO" id="GO:0006538">
    <property type="term" value="P:L-glutamate catabolic process"/>
    <property type="evidence" value="ECO:0007669"/>
    <property type="project" value="TreeGrafter"/>
</dbReference>
<gene>
    <name evidence="2" type="ORF">K432DRAFT_191310</name>
</gene>
<comment type="similarity">
    <text evidence="1">Belongs to the group II decarboxylase family.</text>
</comment>
<dbReference type="PANTHER" id="PTHR43321:SF3">
    <property type="entry name" value="GLUTAMATE DECARBOXYLASE"/>
    <property type="match status" value="1"/>
</dbReference>
<dbReference type="GO" id="GO:0005829">
    <property type="term" value="C:cytosol"/>
    <property type="evidence" value="ECO:0007669"/>
    <property type="project" value="TreeGrafter"/>
</dbReference>
<dbReference type="GO" id="GO:0004351">
    <property type="term" value="F:glutamate decarboxylase activity"/>
    <property type="evidence" value="ECO:0007669"/>
    <property type="project" value="InterPro"/>
</dbReference>
<keyword evidence="3" id="KW-1185">Reference proteome</keyword>
<dbReference type="OrthoDB" id="5152799at2759"/>
<dbReference type="Proteomes" id="UP000250266">
    <property type="component" value="Unassembled WGS sequence"/>
</dbReference>
<reference evidence="2 3" key="1">
    <citation type="journal article" date="2016" name="Nat. Commun.">
        <title>Ectomycorrhizal ecology is imprinted in the genome of the dominant symbiotic fungus Cenococcum geophilum.</title>
        <authorList>
            <consortium name="DOE Joint Genome Institute"/>
            <person name="Peter M."/>
            <person name="Kohler A."/>
            <person name="Ohm R.A."/>
            <person name="Kuo A."/>
            <person name="Krutzmann J."/>
            <person name="Morin E."/>
            <person name="Arend M."/>
            <person name="Barry K.W."/>
            <person name="Binder M."/>
            <person name="Choi C."/>
            <person name="Clum A."/>
            <person name="Copeland A."/>
            <person name="Grisel N."/>
            <person name="Haridas S."/>
            <person name="Kipfer T."/>
            <person name="LaButti K."/>
            <person name="Lindquist E."/>
            <person name="Lipzen A."/>
            <person name="Maire R."/>
            <person name="Meier B."/>
            <person name="Mihaltcheva S."/>
            <person name="Molinier V."/>
            <person name="Murat C."/>
            <person name="Poggeler S."/>
            <person name="Quandt C.A."/>
            <person name="Sperisen C."/>
            <person name="Tritt A."/>
            <person name="Tisserant E."/>
            <person name="Crous P.W."/>
            <person name="Henrissat B."/>
            <person name="Nehls U."/>
            <person name="Egli S."/>
            <person name="Spatafora J.W."/>
            <person name="Grigoriev I.V."/>
            <person name="Martin F.M."/>
        </authorList>
    </citation>
    <scope>NUCLEOTIDE SEQUENCE [LARGE SCALE GENOMIC DNA]</scope>
    <source>
        <strain evidence="2 3">CBS 459.81</strain>
    </source>
</reference>
<evidence type="ECO:0000313" key="3">
    <source>
        <dbReference type="Proteomes" id="UP000250266"/>
    </source>
</evidence>
<dbReference type="SUPFAM" id="SSF53383">
    <property type="entry name" value="PLP-dependent transferases"/>
    <property type="match status" value="1"/>
</dbReference>
<dbReference type="EMBL" id="KV745424">
    <property type="protein sequence ID" value="OCK74740.1"/>
    <property type="molecule type" value="Genomic_DNA"/>
</dbReference>
<accession>A0A8E2DZQ8</accession>
<dbReference type="GO" id="GO:0030170">
    <property type="term" value="F:pyridoxal phosphate binding"/>
    <property type="evidence" value="ECO:0007669"/>
    <property type="project" value="InterPro"/>
</dbReference>
<sequence length="149" mass="16855">MKPCWQVKRKAESKDTFKASIMLGANSQVVLENFARYFEVDARILPAGAKSSYHPDPALVKENIDENTIGVFVILRCTYTGHHEPVEQISKILDDYKKKTEIDIAIHVGVGRTDLHDFIIALMSSAGSIWRTHCALYVLGRFLHVLDLR</sequence>
<evidence type="ECO:0000256" key="1">
    <source>
        <dbReference type="ARBA" id="ARBA00009533"/>
    </source>
</evidence>
<dbReference type="PANTHER" id="PTHR43321">
    <property type="entry name" value="GLUTAMATE DECARBOXYLASE"/>
    <property type="match status" value="1"/>
</dbReference>
<evidence type="ECO:0000313" key="2">
    <source>
        <dbReference type="EMBL" id="OCK74740.1"/>
    </source>
</evidence>